<evidence type="ECO:0000256" key="4">
    <source>
        <dbReference type="ARBA" id="ARBA00022840"/>
    </source>
</evidence>
<gene>
    <name evidence="6" type="ORF">DXB80_12895</name>
</gene>
<dbReference type="Pfam" id="PF04851">
    <property type="entry name" value="ResIII"/>
    <property type="match status" value="1"/>
</dbReference>
<evidence type="ECO:0000256" key="2">
    <source>
        <dbReference type="ARBA" id="ARBA00022801"/>
    </source>
</evidence>
<evidence type="ECO:0000256" key="1">
    <source>
        <dbReference type="ARBA" id="ARBA00022741"/>
    </source>
</evidence>
<dbReference type="InterPro" id="IPR001650">
    <property type="entry name" value="Helicase_C-like"/>
</dbReference>
<dbReference type="SMART" id="SM00490">
    <property type="entry name" value="HELICc"/>
    <property type="match status" value="1"/>
</dbReference>
<dbReference type="PROSITE" id="PS51194">
    <property type="entry name" value="HELICASE_CTER"/>
    <property type="match status" value="1"/>
</dbReference>
<dbReference type="PANTHER" id="PTHR47961:SF8">
    <property type="entry name" value="DEXH-BOX ATP-DEPENDENT RNA HELICASE DEXH15 CHLOROPLASTIC"/>
    <property type="match status" value="1"/>
</dbReference>
<feature type="domain" description="Helicase C-terminal" evidence="5">
    <location>
        <begin position="328"/>
        <end position="530"/>
    </location>
</feature>
<accession>A0AA92TEV0</accession>
<name>A0AA92TEV0_9BACT</name>
<dbReference type="PANTHER" id="PTHR47961">
    <property type="entry name" value="DNA POLYMERASE THETA, PUTATIVE (AFU_ORTHOLOGUE AFUA_1G05260)-RELATED"/>
    <property type="match status" value="1"/>
</dbReference>
<dbReference type="GO" id="GO:0016787">
    <property type="term" value="F:hydrolase activity"/>
    <property type="evidence" value="ECO:0007669"/>
    <property type="project" value="UniProtKB-KW"/>
</dbReference>
<evidence type="ECO:0000313" key="6">
    <source>
        <dbReference type="EMBL" id="RGN05062.1"/>
    </source>
</evidence>
<sequence>MDIIKSASNIIKLIYAKRRGENVDADLVQKVCVYFDSIKGNELSSSDLHFLRYIANEAGVPQYYVMLSKFQHGLEQSEVDLHIKDLPVLVGEASLCVADDVQLHKYQMNVLNRFENGKSNRYFLSASTSFGKTFLIYEILRKMQYDNVCFIFPTIALLSENLLKIYNSTSYQWVKQGYKVHTLSDTELQEHHNLFIYTPERFLSFMDKHQELKFDFFFVDEVYKIDNEYLVDDEQRENERDVAYRIATQIGMECSKDCLLTGPYIKIDENNPESSIERFLHWGGMSFVDYGTLEIVGKQEVELKSSKKIKLPDTQTIINFTSVSKKERFKELVCSLVNNNENVIVYTATKAQVENYARELLADDLLPDVESENMGMFLQHLENLFKNKKGAQWIVTMALKKGIGVHHGLVPKYIQNEIIDLFNNGVLKVLISTTTITEGVNTTAKNMVVLSHKKGRKELKPFDAKNIEGRAGRFIHHYMGRVFVFDKEFLTIKNEATDELGHKFFDRNTPKTSVDIPFIDNCYLTEREISEKKWIADMANSGELPSQILDVYKTIAPKDKYYLFQSVKRMTEQEKEEMRSFISSYNGSKYIKKSGLEVIFDKIKSILPQQGELLKLIEIQRDRYCLMTNLVSVFLKQGFVGSVNYYINSMGVDEAVRYAAKFVFNTLRYQVVKYLGLFNVCYKYALAQERNVETREIVGIDSLLMRMEYNADTPYGRKASDAGAPFAVIDYFDKLYSHQNGAGYELLDEYEKQNERRIRNIVLS</sequence>
<dbReference type="Proteomes" id="UP000261245">
    <property type="component" value="Unassembled WGS sequence"/>
</dbReference>
<evidence type="ECO:0000256" key="3">
    <source>
        <dbReference type="ARBA" id="ARBA00022806"/>
    </source>
</evidence>
<protein>
    <recommendedName>
        <fullName evidence="5">Helicase C-terminal domain-containing protein</fullName>
    </recommendedName>
</protein>
<keyword evidence="3" id="KW-0347">Helicase</keyword>
<evidence type="ECO:0000313" key="7">
    <source>
        <dbReference type="Proteomes" id="UP000261245"/>
    </source>
</evidence>
<reference evidence="6 7" key="1">
    <citation type="submission" date="2018-08" db="EMBL/GenBank/DDBJ databases">
        <title>A genome reference for cultivated species of the human gut microbiota.</title>
        <authorList>
            <person name="Zou Y."/>
            <person name="Xue W."/>
            <person name="Luo G."/>
        </authorList>
    </citation>
    <scope>NUCLEOTIDE SEQUENCE [LARGE SCALE GENOMIC DNA]</scope>
    <source>
        <strain evidence="6 7">OM06-11</strain>
    </source>
</reference>
<dbReference type="SUPFAM" id="SSF52540">
    <property type="entry name" value="P-loop containing nucleoside triphosphate hydrolases"/>
    <property type="match status" value="2"/>
</dbReference>
<dbReference type="GO" id="GO:0003677">
    <property type="term" value="F:DNA binding"/>
    <property type="evidence" value="ECO:0007669"/>
    <property type="project" value="InterPro"/>
</dbReference>
<dbReference type="GO" id="GO:0004386">
    <property type="term" value="F:helicase activity"/>
    <property type="evidence" value="ECO:0007669"/>
    <property type="project" value="UniProtKB-KW"/>
</dbReference>
<dbReference type="RefSeq" id="WP_117729254.1">
    <property type="nucleotide sequence ID" value="NZ_QRSU01000050.1"/>
</dbReference>
<proteinExistence type="predicted"/>
<keyword evidence="2" id="KW-0378">Hydrolase</keyword>
<keyword evidence="4" id="KW-0067">ATP-binding</keyword>
<dbReference type="AlphaFoldDB" id="A0AA92TEV0"/>
<dbReference type="Pfam" id="PF00271">
    <property type="entry name" value="Helicase_C"/>
    <property type="match status" value="1"/>
</dbReference>
<dbReference type="InterPro" id="IPR006935">
    <property type="entry name" value="Helicase/UvrB_N"/>
</dbReference>
<dbReference type="Gene3D" id="3.40.50.300">
    <property type="entry name" value="P-loop containing nucleotide triphosphate hydrolases"/>
    <property type="match status" value="2"/>
</dbReference>
<evidence type="ECO:0000259" key="5">
    <source>
        <dbReference type="PROSITE" id="PS51194"/>
    </source>
</evidence>
<comment type="caution">
    <text evidence="6">The sequence shown here is derived from an EMBL/GenBank/DDBJ whole genome shotgun (WGS) entry which is preliminary data.</text>
</comment>
<dbReference type="EMBL" id="QSUC01000047">
    <property type="protein sequence ID" value="RGN05062.1"/>
    <property type="molecule type" value="Genomic_DNA"/>
</dbReference>
<dbReference type="GO" id="GO:0005524">
    <property type="term" value="F:ATP binding"/>
    <property type="evidence" value="ECO:0007669"/>
    <property type="project" value="UniProtKB-KW"/>
</dbReference>
<dbReference type="InterPro" id="IPR050474">
    <property type="entry name" value="Hel308_SKI2-like"/>
</dbReference>
<keyword evidence="1" id="KW-0547">Nucleotide-binding</keyword>
<organism evidence="6 7">
    <name type="scientific">Segatella copri</name>
    <dbReference type="NCBI Taxonomy" id="165179"/>
    <lineage>
        <taxon>Bacteria</taxon>
        <taxon>Pseudomonadati</taxon>
        <taxon>Bacteroidota</taxon>
        <taxon>Bacteroidia</taxon>
        <taxon>Bacteroidales</taxon>
        <taxon>Prevotellaceae</taxon>
        <taxon>Segatella</taxon>
    </lineage>
</organism>
<dbReference type="InterPro" id="IPR027417">
    <property type="entry name" value="P-loop_NTPase"/>
</dbReference>